<dbReference type="InParanoid" id="A0A507BBP8"/>
<proteinExistence type="predicted"/>
<protein>
    <recommendedName>
        <fullName evidence="2">NADH:flavin oxidoreductase/NADH oxidase N-terminal domain-containing protein</fullName>
    </recommendedName>
</protein>
<reference evidence="3 4" key="1">
    <citation type="submission" date="2019-06" db="EMBL/GenBank/DDBJ databases">
        <title>Draft genome sequence of the filamentous fungus Phialemoniopsis curvata isolated from diesel fuel.</title>
        <authorList>
            <person name="Varaljay V.A."/>
            <person name="Lyon W.J."/>
            <person name="Crouch A.L."/>
            <person name="Drake C.E."/>
            <person name="Hollomon J.M."/>
            <person name="Nadeau L.J."/>
            <person name="Nunn H.S."/>
            <person name="Stevenson B.S."/>
            <person name="Bojanowski C.L."/>
            <person name="Crookes-Goodson W.J."/>
        </authorList>
    </citation>
    <scope>NUCLEOTIDE SEQUENCE [LARGE SCALE GENOMIC DNA]</scope>
    <source>
        <strain evidence="3 4">D216</strain>
    </source>
</reference>
<evidence type="ECO:0000256" key="1">
    <source>
        <dbReference type="ARBA" id="ARBA00022630"/>
    </source>
</evidence>
<dbReference type="GO" id="GO:0010181">
    <property type="term" value="F:FMN binding"/>
    <property type="evidence" value="ECO:0007669"/>
    <property type="project" value="InterPro"/>
</dbReference>
<dbReference type="CDD" id="cd02933">
    <property type="entry name" value="OYE_like_FMN"/>
    <property type="match status" value="1"/>
</dbReference>
<evidence type="ECO:0000313" key="3">
    <source>
        <dbReference type="EMBL" id="TPX16074.1"/>
    </source>
</evidence>
<feature type="domain" description="NADH:flavin oxidoreductase/NADH oxidase N-terminal" evidence="2">
    <location>
        <begin position="6"/>
        <end position="335"/>
    </location>
</feature>
<dbReference type="GO" id="GO:0003959">
    <property type="term" value="F:NADPH dehydrogenase activity"/>
    <property type="evidence" value="ECO:0007669"/>
    <property type="project" value="TreeGrafter"/>
</dbReference>
<dbReference type="Proteomes" id="UP000319257">
    <property type="component" value="Unassembled WGS sequence"/>
</dbReference>
<dbReference type="FunCoup" id="A0A507BBP8">
    <property type="interactions" value="759"/>
</dbReference>
<dbReference type="InterPro" id="IPR001155">
    <property type="entry name" value="OxRdtase_FMN_N"/>
</dbReference>
<dbReference type="PANTHER" id="PTHR22893">
    <property type="entry name" value="NADH OXIDOREDUCTASE-RELATED"/>
    <property type="match status" value="1"/>
</dbReference>
<dbReference type="OrthoDB" id="276546at2759"/>
<sequence>MAESRLFKPLKIGNVEVKHRIGMPSLTRLRADQDRVPTPMMKEYYAQRAAVPGTLILAEGTCVSPAACGGWPGAPGLWSRAQIAAWREITDAVHARGCFIFCQLFALGRAGQVEVAEKEGIDIIAPSALPIDENSPVPRAMSVQDIQEMTRDFAVASRNAIDAGFDGVECHGANGYLLDQFIQDTSNIRDDDYGGSVENRSRFIHEVMQAMADAVGSERVGLRLSPFSTFQGMKMKDPIPQFSDIIGKAKALKLAYLHLVESRISGSEDCHGNTESLDFAYKLWDGPLLVAGGYKAANARKLVDESYPNKDIVVMFGRYFLSNPDLVFRIKEGVEFNAYDRRTFYSSDPVTVGYLDYPLSAEFLARQKLSVLPA</sequence>
<dbReference type="InterPro" id="IPR045247">
    <property type="entry name" value="Oye-like"/>
</dbReference>
<dbReference type="PANTHER" id="PTHR22893:SF91">
    <property type="entry name" value="NADPH DEHYDROGENASE 2-RELATED"/>
    <property type="match status" value="1"/>
</dbReference>
<dbReference type="InterPro" id="IPR013785">
    <property type="entry name" value="Aldolase_TIM"/>
</dbReference>
<gene>
    <name evidence="3" type="ORF">E0L32_004069</name>
</gene>
<dbReference type="GeneID" id="41971516"/>
<accession>A0A507BBP8</accession>
<comment type="caution">
    <text evidence="3">The sequence shown here is derived from an EMBL/GenBank/DDBJ whole genome shotgun (WGS) entry which is preliminary data.</text>
</comment>
<dbReference type="AlphaFoldDB" id="A0A507BBP8"/>
<evidence type="ECO:0000313" key="4">
    <source>
        <dbReference type="Proteomes" id="UP000319257"/>
    </source>
</evidence>
<keyword evidence="1" id="KW-0285">Flavoprotein</keyword>
<name>A0A507BBP8_9PEZI</name>
<evidence type="ECO:0000259" key="2">
    <source>
        <dbReference type="Pfam" id="PF00724"/>
    </source>
</evidence>
<keyword evidence="4" id="KW-1185">Reference proteome</keyword>
<organism evidence="3 4">
    <name type="scientific">Thyridium curvatum</name>
    <dbReference type="NCBI Taxonomy" id="1093900"/>
    <lineage>
        <taxon>Eukaryota</taxon>
        <taxon>Fungi</taxon>
        <taxon>Dikarya</taxon>
        <taxon>Ascomycota</taxon>
        <taxon>Pezizomycotina</taxon>
        <taxon>Sordariomycetes</taxon>
        <taxon>Sordariomycetidae</taxon>
        <taxon>Thyridiales</taxon>
        <taxon>Thyridiaceae</taxon>
        <taxon>Thyridium</taxon>
    </lineage>
</organism>
<dbReference type="STRING" id="1093900.A0A507BBP8"/>
<dbReference type="Gene3D" id="3.20.20.70">
    <property type="entry name" value="Aldolase class I"/>
    <property type="match status" value="1"/>
</dbReference>
<dbReference type="FunFam" id="3.20.20.70:FF:000138">
    <property type="entry name" value="NADPH dehydrogenase 1"/>
    <property type="match status" value="1"/>
</dbReference>
<dbReference type="Pfam" id="PF00724">
    <property type="entry name" value="Oxidored_FMN"/>
    <property type="match status" value="1"/>
</dbReference>
<dbReference type="SUPFAM" id="SSF51395">
    <property type="entry name" value="FMN-linked oxidoreductases"/>
    <property type="match status" value="1"/>
</dbReference>
<dbReference type="EMBL" id="SKBQ01000019">
    <property type="protein sequence ID" value="TPX16074.1"/>
    <property type="molecule type" value="Genomic_DNA"/>
</dbReference>
<dbReference type="RefSeq" id="XP_030997785.1">
    <property type="nucleotide sequence ID" value="XM_031138439.1"/>
</dbReference>